<accession>A0A1I6GW86</accession>
<dbReference type="Pfam" id="PF24038">
    <property type="entry name" value="DUF7347"/>
    <property type="match status" value="1"/>
</dbReference>
<gene>
    <name evidence="3" type="ORF">SAMN04488124_1615</name>
</gene>
<keyword evidence="4" id="KW-1185">Reference proteome</keyword>
<dbReference type="RefSeq" id="WP_089878949.1">
    <property type="nucleotide sequence ID" value="NZ_FOYS01000002.1"/>
</dbReference>
<reference evidence="4" key="1">
    <citation type="submission" date="2016-10" db="EMBL/GenBank/DDBJ databases">
        <authorList>
            <person name="Varghese N."/>
            <person name="Submissions S."/>
        </authorList>
    </citation>
    <scope>NUCLEOTIDE SEQUENCE [LARGE SCALE GENOMIC DNA]</scope>
    <source>
        <strain evidence="4">CGMCC 1.8711</strain>
    </source>
</reference>
<protein>
    <submittedName>
        <fullName evidence="3">Helix-turn-helix domain-containing protein</fullName>
    </submittedName>
</protein>
<dbReference type="Proteomes" id="UP000243250">
    <property type="component" value="Unassembled WGS sequence"/>
</dbReference>
<dbReference type="InterPro" id="IPR011991">
    <property type="entry name" value="ArsR-like_HTH"/>
</dbReference>
<dbReference type="STRING" id="555875.SAMN04488124_1615"/>
<dbReference type="CDD" id="cd00090">
    <property type="entry name" value="HTH_ARSR"/>
    <property type="match status" value="1"/>
</dbReference>
<dbReference type="InterPro" id="IPR055775">
    <property type="entry name" value="DUF7351"/>
</dbReference>
<dbReference type="OrthoDB" id="8482at2157"/>
<feature type="domain" description="DUF7347" evidence="1">
    <location>
        <begin position="13"/>
        <end position="88"/>
    </location>
</feature>
<dbReference type="InterPro" id="IPR055771">
    <property type="entry name" value="DUF7347"/>
</dbReference>
<dbReference type="AlphaFoldDB" id="A0A1I6GW86"/>
<feature type="domain" description="DUF7351" evidence="2">
    <location>
        <begin position="107"/>
        <end position="291"/>
    </location>
</feature>
<dbReference type="Pfam" id="PF24042">
    <property type="entry name" value="DUF7351"/>
    <property type="match status" value="1"/>
</dbReference>
<organism evidence="3 4">
    <name type="scientific">Halogeometricum limi</name>
    <dbReference type="NCBI Taxonomy" id="555875"/>
    <lineage>
        <taxon>Archaea</taxon>
        <taxon>Methanobacteriati</taxon>
        <taxon>Methanobacteriota</taxon>
        <taxon>Stenosarchaea group</taxon>
        <taxon>Halobacteria</taxon>
        <taxon>Halobacteriales</taxon>
        <taxon>Haloferacaceae</taxon>
        <taxon>Halogeometricum</taxon>
    </lineage>
</organism>
<sequence>MTEPRTDGDGVNPATAFSLLGSETRLRILSALWESAPAPMTFSKLQVRVGVRDAGQFAYHLNKLVGPYVHKSDEGYGIRMAGVNVVWAMLSGEMTDHPDTERFEVEGGCSRCGGSLEARYEDELLAIECTRCAHLAALAPFPPPGFADRTHEEVLDAFERRLRSAFEQMAHGSCPRCACHGSVTLPTSASDRPSGRSSLEPLTENDAFAVFRCAHCGFWGEEDIGCLLTHHAVVKSFFRDHGVDFDELPSWSRSQYLECETDVRSTDPLSVRVRFFAGDESLVVTADETLSLESVERESAGHSAAGERTD</sequence>
<name>A0A1I6GW86_9EURY</name>
<evidence type="ECO:0000313" key="4">
    <source>
        <dbReference type="Proteomes" id="UP000243250"/>
    </source>
</evidence>
<evidence type="ECO:0000259" key="1">
    <source>
        <dbReference type="Pfam" id="PF24038"/>
    </source>
</evidence>
<evidence type="ECO:0000259" key="2">
    <source>
        <dbReference type="Pfam" id="PF24042"/>
    </source>
</evidence>
<dbReference type="EMBL" id="FOYS01000002">
    <property type="protein sequence ID" value="SFR46450.1"/>
    <property type="molecule type" value="Genomic_DNA"/>
</dbReference>
<proteinExistence type="predicted"/>
<evidence type="ECO:0000313" key="3">
    <source>
        <dbReference type="EMBL" id="SFR46450.1"/>
    </source>
</evidence>